<name>A0A2P2NUI2_RHIMU</name>
<organism evidence="1">
    <name type="scientific">Rhizophora mucronata</name>
    <name type="common">Asiatic mangrove</name>
    <dbReference type="NCBI Taxonomy" id="61149"/>
    <lineage>
        <taxon>Eukaryota</taxon>
        <taxon>Viridiplantae</taxon>
        <taxon>Streptophyta</taxon>
        <taxon>Embryophyta</taxon>
        <taxon>Tracheophyta</taxon>
        <taxon>Spermatophyta</taxon>
        <taxon>Magnoliopsida</taxon>
        <taxon>eudicotyledons</taxon>
        <taxon>Gunneridae</taxon>
        <taxon>Pentapetalae</taxon>
        <taxon>rosids</taxon>
        <taxon>fabids</taxon>
        <taxon>Malpighiales</taxon>
        <taxon>Rhizophoraceae</taxon>
        <taxon>Rhizophora</taxon>
    </lineage>
</organism>
<dbReference type="EMBL" id="GGEC01065527">
    <property type="protein sequence ID" value="MBX46011.1"/>
    <property type="molecule type" value="Transcribed_RNA"/>
</dbReference>
<sequence length="21" mass="2651">MKKSLELQLQEQTDWRFKTLK</sequence>
<reference evidence="1" key="1">
    <citation type="submission" date="2018-02" db="EMBL/GenBank/DDBJ databases">
        <title>Rhizophora mucronata_Transcriptome.</title>
        <authorList>
            <person name="Meera S.P."/>
            <person name="Sreeshan A."/>
            <person name="Augustine A."/>
        </authorList>
    </citation>
    <scope>NUCLEOTIDE SEQUENCE</scope>
    <source>
        <tissue evidence="1">Leaf</tissue>
    </source>
</reference>
<protein>
    <submittedName>
        <fullName evidence="1">Uncharacterized protein</fullName>
    </submittedName>
</protein>
<accession>A0A2P2NUI2</accession>
<evidence type="ECO:0000313" key="1">
    <source>
        <dbReference type="EMBL" id="MBX46011.1"/>
    </source>
</evidence>
<dbReference type="AlphaFoldDB" id="A0A2P2NUI2"/>
<proteinExistence type="predicted"/>